<reference evidence="1" key="2">
    <citation type="submission" date="2013-05" db="EMBL/GenBank/DDBJ databases">
        <authorList>
            <person name="Carter J.-M."/>
            <person name="Baker S.C."/>
            <person name="Pink R."/>
            <person name="Carter D.R.F."/>
            <person name="Collins A."/>
            <person name="Tomlin J."/>
            <person name="Gibbs M."/>
            <person name="Breuker C.J."/>
        </authorList>
    </citation>
    <scope>NUCLEOTIDE SEQUENCE</scope>
    <source>
        <tissue evidence="1">Ovary</tissue>
    </source>
</reference>
<dbReference type="AlphaFoldDB" id="S4PNW9"/>
<proteinExistence type="predicted"/>
<organism evidence="1">
    <name type="scientific">Pararge aegeria</name>
    <name type="common">speckled wood butterfly</name>
    <dbReference type="NCBI Taxonomy" id="116150"/>
    <lineage>
        <taxon>Eukaryota</taxon>
        <taxon>Metazoa</taxon>
        <taxon>Ecdysozoa</taxon>
        <taxon>Arthropoda</taxon>
        <taxon>Hexapoda</taxon>
        <taxon>Insecta</taxon>
        <taxon>Pterygota</taxon>
        <taxon>Neoptera</taxon>
        <taxon>Endopterygota</taxon>
        <taxon>Lepidoptera</taxon>
        <taxon>Glossata</taxon>
        <taxon>Ditrysia</taxon>
        <taxon>Papilionoidea</taxon>
        <taxon>Nymphalidae</taxon>
        <taxon>Satyrinae</taxon>
        <taxon>Satyrini</taxon>
        <taxon>Parargina</taxon>
        <taxon>Pararge</taxon>
    </lineage>
</organism>
<evidence type="ECO:0000313" key="1">
    <source>
        <dbReference type="EMBL" id="JAA91968.1"/>
    </source>
</evidence>
<protein>
    <submittedName>
        <fullName evidence="1">Uncharacterized protein</fullName>
    </submittedName>
</protein>
<feature type="non-terminal residue" evidence="1">
    <location>
        <position position="109"/>
    </location>
</feature>
<name>S4PNW9_9NEOP</name>
<dbReference type="EMBL" id="GAIX01000592">
    <property type="protein sequence ID" value="JAA91968.1"/>
    <property type="molecule type" value="Transcribed_RNA"/>
</dbReference>
<accession>S4PNW9</accession>
<reference evidence="1" key="1">
    <citation type="journal article" date="2013" name="BMC Genomics">
        <title>Unscrambling butterfly oogenesis.</title>
        <authorList>
            <person name="Carter J.M."/>
            <person name="Baker S.C."/>
            <person name="Pink R."/>
            <person name="Carter D.R."/>
            <person name="Collins A."/>
            <person name="Tomlin J."/>
            <person name="Gibbs M."/>
            <person name="Breuker C.J."/>
        </authorList>
    </citation>
    <scope>NUCLEOTIDE SEQUENCE</scope>
    <source>
        <tissue evidence="1">Ovary</tissue>
    </source>
</reference>
<sequence length="109" mass="12513">MRRPDLCLVISIYCSAQVITRQFAPLGMYNIVTSPTDSTTLWRIGALIWRNNRREKLLLFPVAVLCHRNIIGDIIFISFIFLCRTAPLPSVQAGSKKSTFRHKRKFCTV</sequence>